<dbReference type="Proteomes" id="UP001557485">
    <property type="component" value="Unassembled WGS sequence"/>
</dbReference>
<dbReference type="InterPro" id="IPR011037">
    <property type="entry name" value="Pyrv_Knase-like_insert_dom_sf"/>
</dbReference>
<dbReference type="PANTHER" id="PTHR14237:SF19">
    <property type="entry name" value="MITOCHONDRIAL AMIDOXIME REDUCING COMPONENT 1"/>
    <property type="match status" value="1"/>
</dbReference>
<dbReference type="PANTHER" id="PTHR14237">
    <property type="entry name" value="MOLYBDOPTERIN COFACTOR SULFURASE MOSC"/>
    <property type="match status" value="1"/>
</dbReference>
<evidence type="ECO:0000313" key="3">
    <source>
        <dbReference type="Proteomes" id="UP001557485"/>
    </source>
</evidence>
<dbReference type="Pfam" id="PF03476">
    <property type="entry name" value="MOSC_N"/>
    <property type="match status" value="1"/>
</dbReference>
<gene>
    <name evidence="2" type="ORF">AB4876_02315</name>
</gene>
<feature type="domain" description="MOSC" evidence="1">
    <location>
        <begin position="102"/>
        <end position="265"/>
    </location>
</feature>
<dbReference type="SUPFAM" id="SSF50800">
    <property type="entry name" value="PK beta-barrel domain-like"/>
    <property type="match status" value="1"/>
</dbReference>
<dbReference type="InterPro" id="IPR005303">
    <property type="entry name" value="MOCOS_middle"/>
</dbReference>
<dbReference type="EMBL" id="JBFRYA010000001">
    <property type="protein sequence ID" value="MEX1667725.1"/>
    <property type="molecule type" value="Genomic_DNA"/>
</dbReference>
<keyword evidence="3" id="KW-1185">Reference proteome</keyword>
<accession>A0ABV3U1F8</accession>
<protein>
    <submittedName>
        <fullName evidence="2">MOSC domain-containing protein</fullName>
    </submittedName>
</protein>
<proteinExistence type="predicted"/>
<organism evidence="2 3">
    <name type="scientific">Zhongshania guokunii</name>
    <dbReference type="NCBI Taxonomy" id="641783"/>
    <lineage>
        <taxon>Bacteria</taxon>
        <taxon>Pseudomonadati</taxon>
        <taxon>Pseudomonadota</taxon>
        <taxon>Gammaproteobacteria</taxon>
        <taxon>Cellvibrionales</taxon>
        <taxon>Spongiibacteraceae</taxon>
        <taxon>Zhongshania</taxon>
    </lineage>
</organism>
<reference evidence="2 3" key="1">
    <citation type="journal article" date="2011" name="Int. J. Syst. Evol. Microbiol.">
        <title>Zhongshania antarctica gen. nov., sp. nov. and Zhongshania guokunii sp. nov., gammaproteobacteria respectively isolated from coastal attached (fast) ice and surface seawater of the Antarctic.</title>
        <authorList>
            <person name="Li H.J."/>
            <person name="Zhang X.Y."/>
            <person name="Chen C.X."/>
            <person name="Zhang Y.J."/>
            <person name="Gao Z.M."/>
            <person name="Yu Y."/>
            <person name="Chen X.L."/>
            <person name="Chen B."/>
            <person name="Zhang Y.Z."/>
        </authorList>
    </citation>
    <scope>NUCLEOTIDE SEQUENCE [LARGE SCALE GENOMIC DNA]</scope>
    <source>
        <strain evidence="2 3">ZS6-22T</strain>
    </source>
</reference>
<name>A0ABV3U1F8_9GAMM</name>
<sequence length="266" mass="29999">MSIQVSGLYSYPVKSLRGHAQEVTRVTSWGPDRDRRWLVVDEAGQFITQRQLPKMSRIGAEYRGEGIYLWHLDYANAEIYVPVASAQTSCKVMVWADSCAALDAGDEAASWLSSLLGKPLRLCYMPEQTHRQVDMQFAQQGDRVSFADGFPFLLCNAASLRLFSAGLGREMDILRFRPNIVISGAEAFAEDNWQRIRIGDIEFDLVKPCARCAIPTVNLVDASREADVFMMLRKLRQRGDEVYFGQNMIHRGQGNIRLGDEVKIVS</sequence>
<comment type="caution">
    <text evidence="2">The sequence shown here is derived from an EMBL/GenBank/DDBJ whole genome shotgun (WGS) entry which is preliminary data.</text>
</comment>
<dbReference type="InterPro" id="IPR005302">
    <property type="entry name" value="MoCF_Sase_C"/>
</dbReference>
<dbReference type="PROSITE" id="PS51340">
    <property type="entry name" value="MOSC"/>
    <property type="match status" value="1"/>
</dbReference>
<dbReference type="SUPFAM" id="SSF141673">
    <property type="entry name" value="MOSC N-terminal domain-like"/>
    <property type="match status" value="1"/>
</dbReference>
<dbReference type="Pfam" id="PF03473">
    <property type="entry name" value="MOSC"/>
    <property type="match status" value="1"/>
</dbReference>
<dbReference type="RefSeq" id="WP_368380031.1">
    <property type="nucleotide sequence ID" value="NZ_JBFRYA010000001.1"/>
</dbReference>
<evidence type="ECO:0000313" key="2">
    <source>
        <dbReference type="EMBL" id="MEX1667725.1"/>
    </source>
</evidence>
<evidence type="ECO:0000259" key="1">
    <source>
        <dbReference type="PROSITE" id="PS51340"/>
    </source>
</evidence>